<dbReference type="EMBL" id="BSPX01000010">
    <property type="protein sequence ID" value="GLT21632.1"/>
    <property type="molecule type" value="Genomic_DNA"/>
</dbReference>
<comment type="caution">
    <text evidence="2">The sequence shown here is derived from an EMBL/GenBank/DDBJ whole genome shotgun (WGS) entry which is preliminary data.</text>
</comment>
<evidence type="ECO:0000313" key="3">
    <source>
        <dbReference type="Proteomes" id="UP001157167"/>
    </source>
</evidence>
<dbReference type="RefSeq" id="WP_284187040.1">
    <property type="nucleotide sequence ID" value="NZ_BSPX01000010.1"/>
</dbReference>
<proteinExistence type="predicted"/>
<evidence type="ECO:0000313" key="2">
    <source>
        <dbReference type="EMBL" id="GLT21632.1"/>
    </source>
</evidence>
<protein>
    <recommendedName>
        <fullName evidence="1">DUF6129 domain-containing protein</fullName>
    </recommendedName>
</protein>
<organism evidence="2 3">
    <name type="scientific">Zoogloea oryzae</name>
    <dbReference type="NCBI Taxonomy" id="310767"/>
    <lineage>
        <taxon>Bacteria</taxon>
        <taxon>Pseudomonadati</taxon>
        <taxon>Pseudomonadota</taxon>
        <taxon>Betaproteobacteria</taxon>
        <taxon>Rhodocyclales</taxon>
        <taxon>Zoogloeaceae</taxon>
        <taxon>Zoogloea</taxon>
    </lineage>
</organism>
<evidence type="ECO:0000259" key="1">
    <source>
        <dbReference type="Pfam" id="PF19624"/>
    </source>
</evidence>
<feature type="domain" description="DUF6129" evidence="1">
    <location>
        <begin position="20"/>
        <end position="71"/>
    </location>
</feature>
<name>A0ABQ6F8Q6_9RHOO</name>
<sequence length="87" mass="8967">MITPEQLTAIGAAVTTSGSADALRKAFPGVHFTECSADDVSPRYKVALSVTGYDLYLVSGASGHCLEFTSDLASATGIVIAEQVADE</sequence>
<reference evidence="3" key="1">
    <citation type="journal article" date="2019" name="Int. J. Syst. Evol. Microbiol.">
        <title>The Global Catalogue of Microorganisms (GCM) 10K type strain sequencing project: providing services to taxonomists for standard genome sequencing and annotation.</title>
        <authorList>
            <consortium name="The Broad Institute Genomics Platform"/>
            <consortium name="The Broad Institute Genome Sequencing Center for Infectious Disease"/>
            <person name="Wu L."/>
            <person name="Ma J."/>
        </authorList>
    </citation>
    <scope>NUCLEOTIDE SEQUENCE [LARGE SCALE GENOMIC DNA]</scope>
    <source>
        <strain evidence="3">NBRC 102407</strain>
    </source>
</reference>
<accession>A0ABQ6F8Q6</accession>
<gene>
    <name evidence="2" type="ORF">GCM10007933_10840</name>
</gene>
<dbReference type="Proteomes" id="UP001157167">
    <property type="component" value="Unassembled WGS sequence"/>
</dbReference>
<dbReference type="InterPro" id="IPR046132">
    <property type="entry name" value="DUF6129"/>
</dbReference>
<keyword evidence="3" id="KW-1185">Reference proteome</keyword>
<dbReference type="Pfam" id="PF19624">
    <property type="entry name" value="DUF6129"/>
    <property type="match status" value="1"/>
</dbReference>